<organism evidence="3 4">
    <name type="scientific">Manihot esculenta</name>
    <name type="common">Cassava</name>
    <name type="synonym">Jatropha manihot</name>
    <dbReference type="NCBI Taxonomy" id="3983"/>
    <lineage>
        <taxon>Eukaryota</taxon>
        <taxon>Viridiplantae</taxon>
        <taxon>Streptophyta</taxon>
        <taxon>Embryophyta</taxon>
        <taxon>Tracheophyta</taxon>
        <taxon>Spermatophyta</taxon>
        <taxon>Magnoliopsida</taxon>
        <taxon>eudicotyledons</taxon>
        <taxon>Gunneridae</taxon>
        <taxon>Pentapetalae</taxon>
        <taxon>rosids</taxon>
        <taxon>fabids</taxon>
        <taxon>Malpighiales</taxon>
        <taxon>Euphorbiaceae</taxon>
        <taxon>Crotonoideae</taxon>
        <taxon>Manihoteae</taxon>
        <taxon>Manihot</taxon>
    </lineage>
</organism>
<dbReference type="Proteomes" id="UP000091857">
    <property type="component" value="Chromosome 6"/>
</dbReference>
<feature type="coiled-coil region" evidence="1">
    <location>
        <begin position="34"/>
        <end position="149"/>
    </location>
</feature>
<dbReference type="OMA" id="TRYACWP"/>
<reference evidence="4" key="1">
    <citation type="journal article" date="2016" name="Nat. Biotechnol.">
        <title>Sequencing wild and cultivated cassava and related species reveals extensive interspecific hybridization and genetic diversity.</title>
        <authorList>
            <person name="Bredeson J.V."/>
            <person name="Lyons J.B."/>
            <person name="Prochnik S.E."/>
            <person name="Wu G.A."/>
            <person name="Ha C.M."/>
            <person name="Edsinger-Gonzales E."/>
            <person name="Grimwood J."/>
            <person name="Schmutz J."/>
            <person name="Rabbi I.Y."/>
            <person name="Egesi C."/>
            <person name="Nauluvula P."/>
            <person name="Lebot V."/>
            <person name="Ndunguru J."/>
            <person name="Mkamilo G."/>
            <person name="Bart R.S."/>
            <person name="Setter T.L."/>
            <person name="Gleadow R.M."/>
            <person name="Kulakow P."/>
            <person name="Ferguson M.E."/>
            <person name="Rounsley S."/>
            <person name="Rokhsar D.S."/>
        </authorList>
    </citation>
    <scope>NUCLEOTIDE SEQUENCE [LARGE SCALE GENOMIC DNA]</scope>
    <source>
        <strain evidence="4">cv. AM560-2</strain>
    </source>
</reference>
<dbReference type="PANTHER" id="PTHR34937">
    <property type="entry name" value="OS08G0559800 PROTEIN"/>
    <property type="match status" value="1"/>
</dbReference>
<evidence type="ECO:0000313" key="3">
    <source>
        <dbReference type="EMBL" id="OAY48319.1"/>
    </source>
</evidence>
<comment type="caution">
    <text evidence="3">The sequence shown here is derived from an EMBL/GenBank/DDBJ whole genome shotgun (WGS) entry which is preliminary data.</text>
</comment>
<accession>A0A2C9VSH8</accession>
<feature type="compositionally biased region" description="Polar residues" evidence="2">
    <location>
        <begin position="1"/>
        <end position="16"/>
    </location>
</feature>
<keyword evidence="1" id="KW-0175">Coiled coil</keyword>
<feature type="coiled-coil region" evidence="1">
    <location>
        <begin position="331"/>
        <end position="509"/>
    </location>
</feature>
<name>A0A2C9VSH8_MANES</name>
<proteinExistence type="predicted"/>
<protein>
    <submittedName>
        <fullName evidence="3">Uncharacterized protein</fullName>
    </submittedName>
</protein>
<dbReference type="EMBL" id="CM004392">
    <property type="protein sequence ID" value="OAY48319.1"/>
    <property type="molecule type" value="Genomic_DNA"/>
</dbReference>
<dbReference type="InterPro" id="IPR040300">
    <property type="entry name" value="At3g49055-like"/>
</dbReference>
<feature type="coiled-coil region" evidence="1">
    <location>
        <begin position="216"/>
        <end position="243"/>
    </location>
</feature>
<dbReference type="Gramene" id="Manes.06G149700.1.v8.1">
    <property type="protein sequence ID" value="Manes.06G149700.1.v8.1.CDS"/>
    <property type="gene ID" value="Manes.06G149700.v8.1"/>
</dbReference>
<dbReference type="STRING" id="3983.A0A2C9VSH8"/>
<feature type="region of interest" description="Disordered" evidence="2">
    <location>
        <begin position="1"/>
        <end position="21"/>
    </location>
</feature>
<gene>
    <name evidence="3" type="ORF">MANES_06G149700v8</name>
</gene>
<dbReference type="PANTHER" id="PTHR34937:SF2">
    <property type="entry name" value="OS08G0559800 PROTEIN"/>
    <property type="match status" value="1"/>
</dbReference>
<keyword evidence="4" id="KW-1185">Reference proteome</keyword>
<evidence type="ECO:0000256" key="1">
    <source>
        <dbReference type="SAM" id="Coils"/>
    </source>
</evidence>
<evidence type="ECO:0000313" key="4">
    <source>
        <dbReference type="Proteomes" id="UP000091857"/>
    </source>
</evidence>
<dbReference type="AlphaFoldDB" id="A0A2C9VSH8"/>
<evidence type="ECO:0000256" key="2">
    <source>
        <dbReference type="SAM" id="MobiDB-lite"/>
    </source>
</evidence>
<sequence>METITSDENQPATTGLDSPIVPQIDHHDDDLLELQSLRQSYETLQSKYSVMEENMLLVQQQRDEALEHNVNLKIVINETTRERDSLREQIRELEISFKQREDEFAKTIDRESSIKEELEKEVEVAKERNKELELRIKEAEAKNNFLLKTLDALRPVKDCLVGIIECFDEEEVIDRMNNDEGGVELELDSGSKAIWKEFTPITRLASDAKSKVFEFMERKKSEIRELENSVVSLTEENRDINSLLRVALLEKETVEKSLNKLKGNTEQRRVALLQIAERGLQKVGFGFMMGSGSTEQSGESSGANTNAIPAITTASTKSDSSECEEEVVSLASTVERIMKNLRLEITQLRRSLEESRSDTERLQSFTEKQAQQIAENTLYIKELEERERVLAQNVEEFFIEIKETEAEVDRWREACELEVEAGQKELEEREKVVVILKQELERTKTALEISNGKLKLKEELANAAMAAQAAAEKSLQLADSRAAELHQRIEELRKQLEVAESQERSRRRVRHICWPWRTLKQSLAGNANKRDQSVKRMLPEMQALLHYSV</sequence>